<gene>
    <name evidence="1" type="ORF">JET14_22470</name>
</gene>
<evidence type="ECO:0000313" key="1">
    <source>
        <dbReference type="EMBL" id="QQM33019.1"/>
    </source>
</evidence>
<geneLocation type="plasmid" evidence="1 2">
    <name>plas-002</name>
</geneLocation>
<organism evidence="1 2">
    <name type="scientific">Martelella lutilitoris</name>
    <dbReference type="NCBI Taxonomy" id="2583532"/>
    <lineage>
        <taxon>Bacteria</taxon>
        <taxon>Pseudomonadati</taxon>
        <taxon>Pseudomonadota</taxon>
        <taxon>Alphaproteobacteria</taxon>
        <taxon>Hyphomicrobiales</taxon>
        <taxon>Aurantimonadaceae</taxon>
        <taxon>Martelella</taxon>
    </lineage>
</organism>
<proteinExistence type="predicted"/>
<dbReference type="KEGG" id="mlut:JET14_22470"/>
<name>A0A7T7KPH4_9HYPH</name>
<dbReference type="EMBL" id="CP066788">
    <property type="protein sequence ID" value="QQM33019.1"/>
    <property type="molecule type" value="Genomic_DNA"/>
</dbReference>
<accession>A0A7T7KPH4</accession>
<evidence type="ECO:0000313" key="2">
    <source>
        <dbReference type="Proteomes" id="UP000596083"/>
    </source>
</evidence>
<dbReference type="Proteomes" id="UP000596083">
    <property type="component" value="Plasmid plas-002"/>
</dbReference>
<keyword evidence="1" id="KW-0614">Plasmid</keyword>
<dbReference type="AlphaFoldDB" id="A0A7T7KPH4"/>
<sequence length="99" mass="10504">MILLGNRGTDLRRRFEQEQQIASRVIDGLARDCAVARRLGQYERALQHGLAARGQAVLQGVQSAAIPRAFIAAAMSGSSVAACPKMPAAQASRIAGFDP</sequence>
<dbReference type="RefSeq" id="WP_200338367.1">
    <property type="nucleotide sequence ID" value="NZ_CP066788.1"/>
</dbReference>
<reference evidence="1 2" key="1">
    <citation type="submission" date="2020-12" db="EMBL/GenBank/DDBJ databases">
        <authorList>
            <person name="Zheng R.K."/>
            <person name="Sun C.M."/>
        </authorList>
    </citation>
    <scope>NUCLEOTIDE SEQUENCE [LARGE SCALE GENOMIC DNA]</scope>
    <source>
        <strain evidence="1 2">ZRK001</strain>
        <plasmid evidence="1 2">plas-002</plasmid>
    </source>
</reference>
<protein>
    <submittedName>
        <fullName evidence="1">Uncharacterized protein</fullName>
    </submittedName>
</protein>